<keyword evidence="1" id="KW-0812">Transmembrane</keyword>
<gene>
    <name evidence="2" type="ordered locus">Mpet_1552</name>
</gene>
<reference evidence="2 3" key="1">
    <citation type="journal article" date="2010" name="Stand. Genomic Sci.">
        <title>Complete genome sequence of Methanoplanus petrolearius type strain (SEBR 4847).</title>
        <authorList>
            <person name="Brambilla E."/>
            <person name="Djao O.D."/>
            <person name="Daligault H."/>
            <person name="Lapidus A."/>
            <person name="Lucas S."/>
            <person name="Hammon N."/>
            <person name="Nolan M."/>
            <person name="Tice H."/>
            <person name="Cheng J.F."/>
            <person name="Han C."/>
            <person name="Tapia R."/>
            <person name="Goodwin L."/>
            <person name="Pitluck S."/>
            <person name="Liolios K."/>
            <person name="Ivanova N."/>
            <person name="Mavromatis K."/>
            <person name="Mikhailova N."/>
            <person name="Pati A."/>
            <person name="Chen A."/>
            <person name="Palaniappan K."/>
            <person name="Land M."/>
            <person name="Hauser L."/>
            <person name="Chang Y.J."/>
            <person name="Jeffries C.D."/>
            <person name="Rohde M."/>
            <person name="Spring S."/>
            <person name="Sikorski J."/>
            <person name="Goker M."/>
            <person name="Woyke T."/>
            <person name="Bristow J."/>
            <person name="Eisen J.A."/>
            <person name="Markowitz V."/>
            <person name="Hugenholtz P."/>
            <person name="Kyrpides N.C."/>
            <person name="Klenk H.P."/>
        </authorList>
    </citation>
    <scope>NUCLEOTIDE SEQUENCE [LARGE SCALE GENOMIC DNA]</scope>
    <source>
        <strain evidence="3">DSM 11571 / OCM 486 / SEBR 4847</strain>
    </source>
</reference>
<feature type="transmembrane region" description="Helical" evidence="1">
    <location>
        <begin position="7"/>
        <end position="27"/>
    </location>
</feature>
<dbReference type="OrthoDB" id="383889at2157"/>
<dbReference type="STRING" id="679926.Mpet_1552"/>
<evidence type="ECO:0000313" key="3">
    <source>
        <dbReference type="Proteomes" id="UP000006565"/>
    </source>
</evidence>
<evidence type="ECO:0008006" key="4">
    <source>
        <dbReference type="Google" id="ProtNLM"/>
    </source>
</evidence>
<evidence type="ECO:0000256" key="1">
    <source>
        <dbReference type="SAM" id="Phobius"/>
    </source>
</evidence>
<organism evidence="2 3">
    <name type="scientific">Methanolacinia petrolearia (strain DSM 11571 / OCM 486 / SEBR 4847)</name>
    <name type="common">Methanoplanus petrolearius</name>
    <dbReference type="NCBI Taxonomy" id="679926"/>
    <lineage>
        <taxon>Archaea</taxon>
        <taxon>Methanobacteriati</taxon>
        <taxon>Methanobacteriota</taxon>
        <taxon>Stenosarchaea group</taxon>
        <taxon>Methanomicrobia</taxon>
        <taxon>Methanomicrobiales</taxon>
        <taxon>Methanomicrobiaceae</taxon>
        <taxon>Methanolacinia</taxon>
    </lineage>
</organism>
<dbReference type="EMBL" id="CP002117">
    <property type="protein sequence ID" value="ADN36309.1"/>
    <property type="molecule type" value="Genomic_DNA"/>
</dbReference>
<keyword evidence="1" id="KW-1133">Transmembrane helix</keyword>
<keyword evidence="3" id="KW-1185">Reference proteome</keyword>
<dbReference type="AlphaFoldDB" id="E1RGL4"/>
<evidence type="ECO:0000313" key="2">
    <source>
        <dbReference type="EMBL" id="ADN36309.1"/>
    </source>
</evidence>
<dbReference type="RefSeq" id="WP_013329486.1">
    <property type="nucleotide sequence ID" value="NC_014507.1"/>
</dbReference>
<proteinExistence type="predicted"/>
<accession>E1RGL4</accession>
<sequence precursor="true">MKKNHLICILIGLTVIILIAVAALWFYEPAPAPDNPKKDSPPPGVAIMNIPYLFQPSKVELKAGETAEENITLETRKNGPGLVHYTVPSRVKDVYSTEELPWPDGLNISIEPSDFMVYPNETYTSTLTVTTTPDLLQGEYVFRLGSHFEGVETGGGWLTVVVN</sequence>
<dbReference type="KEGG" id="mpi:Mpet_1552"/>
<dbReference type="Proteomes" id="UP000006565">
    <property type="component" value="Chromosome"/>
</dbReference>
<dbReference type="HOGENOM" id="CLU_1623483_0_0_2"/>
<name>E1RGL4_METP4</name>
<dbReference type="GeneID" id="9744023"/>
<keyword evidence="1" id="KW-0472">Membrane</keyword>
<protein>
    <recommendedName>
        <fullName evidence="4">DUF1616 domain-containing protein</fullName>
    </recommendedName>
</protein>